<feature type="region of interest" description="Disordered" evidence="1">
    <location>
        <begin position="75"/>
        <end position="94"/>
    </location>
</feature>
<dbReference type="AlphaFoldDB" id="A0AAD7R8X5"/>
<name>A0AAD7R8X5_9TELE</name>
<sequence>MCGVSGAQLIHTNQGSESGGLEREINAFLLRSSFWREESVVLGCHTTFCRARPGRPSPNRAPRRDCWQTTLYQDRAESAPQRHHEQLSKQGSAN</sequence>
<feature type="compositionally biased region" description="Basic and acidic residues" evidence="1">
    <location>
        <begin position="75"/>
        <end position="87"/>
    </location>
</feature>
<accession>A0AAD7R8X5</accession>
<keyword evidence="3" id="KW-1185">Reference proteome</keyword>
<dbReference type="EMBL" id="JAINUG010000429">
    <property type="protein sequence ID" value="KAJ8371797.1"/>
    <property type="molecule type" value="Genomic_DNA"/>
</dbReference>
<evidence type="ECO:0000313" key="2">
    <source>
        <dbReference type="EMBL" id="KAJ8371797.1"/>
    </source>
</evidence>
<comment type="caution">
    <text evidence="2">The sequence shown here is derived from an EMBL/GenBank/DDBJ whole genome shotgun (WGS) entry which is preliminary data.</text>
</comment>
<gene>
    <name evidence="2" type="ORF">AAFF_G00299750</name>
</gene>
<organism evidence="2 3">
    <name type="scientific">Aldrovandia affinis</name>
    <dbReference type="NCBI Taxonomy" id="143900"/>
    <lineage>
        <taxon>Eukaryota</taxon>
        <taxon>Metazoa</taxon>
        <taxon>Chordata</taxon>
        <taxon>Craniata</taxon>
        <taxon>Vertebrata</taxon>
        <taxon>Euteleostomi</taxon>
        <taxon>Actinopterygii</taxon>
        <taxon>Neopterygii</taxon>
        <taxon>Teleostei</taxon>
        <taxon>Notacanthiformes</taxon>
        <taxon>Halosauridae</taxon>
        <taxon>Aldrovandia</taxon>
    </lineage>
</organism>
<protein>
    <submittedName>
        <fullName evidence="2">Uncharacterized protein</fullName>
    </submittedName>
</protein>
<proteinExistence type="predicted"/>
<evidence type="ECO:0000256" key="1">
    <source>
        <dbReference type="SAM" id="MobiDB-lite"/>
    </source>
</evidence>
<dbReference type="Proteomes" id="UP001221898">
    <property type="component" value="Unassembled WGS sequence"/>
</dbReference>
<evidence type="ECO:0000313" key="3">
    <source>
        <dbReference type="Proteomes" id="UP001221898"/>
    </source>
</evidence>
<reference evidence="2" key="1">
    <citation type="journal article" date="2023" name="Science">
        <title>Genome structures resolve the early diversification of teleost fishes.</title>
        <authorList>
            <person name="Parey E."/>
            <person name="Louis A."/>
            <person name="Montfort J."/>
            <person name="Bouchez O."/>
            <person name="Roques C."/>
            <person name="Iampietro C."/>
            <person name="Lluch J."/>
            <person name="Castinel A."/>
            <person name="Donnadieu C."/>
            <person name="Desvignes T."/>
            <person name="Floi Bucao C."/>
            <person name="Jouanno E."/>
            <person name="Wen M."/>
            <person name="Mejri S."/>
            <person name="Dirks R."/>
            <person name="Jansen H."/>
            <person name="Henkel C."/>
            <person name="Chen W.J."/>
            <person name="Zahm M."/>
            <person name="Cabau C."/>
            <person name="Klopp C."/>
            <person name="Thompson A.W."/>
            <person name="Robinson-Rechavi M."/>
            <person name="Braasch I."/>
            <person name="Lecointre G."/>
            <person name="Bobe J."/>
            <person name="Postlethwait J.H."/>
            <person name="Berthelot C."/>
            <person name="Roest Crollius H."/>
            <person name="Guiguen Y."/>
        </authorList>
    </citation>
    <scope>NUCLEOTIDE SEQUENCE</scope>
    <source>
        <strain evidence="2">NC1722</strain>
    </source>
</reference>